<reference evidence="1 2" key="1">
    <citation type="submission" date="2012-04" db="EMBL/GenBank/DDBJ databases">
        <title>The Genome Sequence of Afipia clevelandensis ATCC 49720.</title>
        <authorList>
            <consortium name="The Broad Institute Genome Sequencing Platform"/>
            <person name="Earl A."/>
            <person name="Ward D."/>
            <person name="Feldgarden M."/>
            <person name="Gevers D."/>
            <person name="Huys G."/>
            <person name="Walker B."/>
            <person name="Young S.K."/>
            <person name="Zeng Q."/>
            <person name="Gargeya S."/>
            <person name="Fitzgerald M."/>
            <person name="Haas B."/>
            <person name="Abouelleil A."/>
            <person name="Alvarado L."/>
            <person name="Arachchi H.M."/>
            <person name="Berlin A."/>
            <person name="Chapman S.B."/>
            <person name="Goldberg J."/>
            <person name="Griggs A."/>
            <person name="Gujja S."/>
            <person name="Hansen M."/>
            <person name="Howarth C."/>
            <person name="Imamovic A."/>
            <person name="Larimer J."/>
            <person name="McCowen C."/>
            <person name="Montmayeur A."/>
            <person name="Murphy C."/>
            <person name="Neiman D."/>
            <person name="Pearson M."/>
            <person name="Priest M."/>
            <person name="Roberts A."/>
            <person name="Saif S."/>
            <person name="Shea T."/>
            <person name="Sisk P."/>
            <person name="Sykes S."/>
            <person name="Wortman J."/>
            <person name="Nusbaum C."/>
            <person name="Birren B."/>
        </authorList>
    </citation>
    <scope>NUCLEOTIDE SEQUENCE [LARGE SCALE GENOMIC DNA]</scope>
    <source>
        <strain evidence="1 2">ATCC 49720</strain>
    </source>
</reference>
<name>K8P321_9BRAD</name>
<dbReference type="InterPro" id="IPR025515">
    <property type="entry name" value="DUF4403"/>
</dbReference>
<protein>
    <recommendedName>
        <fullName evidence="3">DUF4403 family protein</fullName>
    </recommendedName>
</protein>
<evidence type="ECO:0008006" key="3">
    <source>
        <dbReference type="Google" id="ProtNLM"/>
    </source>
</evidence>
<evidence type="ECO:0000313" key="1">
    <source>
        <dbReference type="EMBL" id="EKS35851.1"/>
    </source>
</evidence>
<proteinExistence type="predicted"/>
<dbReference type="AlphaFoldDB" id="K8P321"/>
<dbReference type="Proteomes" id="UP000001095">
    <property type="component" value="Unassembled WGS sequence"/>
</dbReference>
<evidence type="ECO:0000313" key="2">
    <source>
        <dbReference type="Proteomes" id="UP000001095"/>
    </source>
</evidence>
<dbReference type="OrthoDB" id="8252144at2"/>
<accession>K8P321</accession>
<gene>
    <name evidence="1" type="ORF">HMPREF9696_02063</name>
</gene>
<comment type="caution">
    <text evidence="1">The sequence shown here is derived from an EMBL/GenBank/DDBJ whole genome shotgun (WGS) entry which is preliminary data.</text>
</comment>
<sequence length="518" mass="55278">MRLKIILLGLAVLVISFAASLYAMNWLWPVTVEKPLLAKLPPLPQVARNSEILTPISISIAALRDSLDRAAPRNIGGKAENPVSQILQNADINWTVTRGPIAASGVQNALSLSTPLDGKLTVLGSLSAASGTALGNALGNVLGSNAVKQLGSVSIKQLNASAAIHGNVGITARPEILREWRIDPKLAAQVTLGESSLTIAGAKVAVPAQVKPLIDKTVNEQMALLQQRLRNDRSLEQNARREWAKLCRSIPLPPAATGMPVLWLEMRPVRAMAAQPRIDANWVSFTLGLQAETRVLPTETKPDCPFPATLDIMPQPERGRVNIGVPIDLPFTEVSKIVELQLKGRKFPEDGSGSVDVTVKSASVSAAGQRLLISLLVNAKEKKSFLGLGGEATIHIWGRPVLDQEQQILRLTDLELAVESDSAFGLLGAAARPAVPYLQRALEQRATIDLKTFAANAQQKISSIVADMRKSDQGIRVDASVSSVRLGGIAFDSNTLRIVAEADGAISVAVTSLPDLQQ</sequence>
<keyword evidence="2" id="KW-1185">Reference proteome</keyword>
<dbReference type="EMBL" id="AGWY01000008">
    <property type="protein sequence ID" value="EKS35851.1"/>
    <property type="molecule type" value="Genomic_DNA"/>
</dbReference>
<dbReference type="Pfam" id="PF14356">
    <property type="entry name" value="DUF4403"/>
    <property type="match status" value="1"/>
</dbReference>
<dbReference type="RefSeq" id="WP_002712929.1">
    <property type="nucleotide sequence ID" value="NZ_KB375281.1"/>
</dbReference>
<dbReference type="HOGENOM" id="CLU_533035_0_0_5"/>
<organism evidence="1 2">
    <name type="scientific">Afipia clevelandensis ATCC 49720</name>
    <dbReference type="NCBI Taxonomy" id="883079"/>
    <lineage>
        <taxon>Bacteria</taxon>
        <taxon>Pseudomonadati</taxon>
        <taxon>Pseudomonadota</taxon>
        <taxon>Alphaproteobacteria</taxon>
        <taxon>Hyphomicrobiales</taxon>
        <taxon>Nitrobacteraceae</taxon>
        <taxon>Afipia</taxon>
    </lineage>
</organism>
<dbReference type="PATRIC" id="fig|883079.3.peg.2095"/>